<dbReference type="PANTHER" id="PTHR13946">
    <property type="entry name" value="DNA-DIRECTED RNA POLYMERASE I,II,III"/>
    <property type="match status" value="1"/>
</dbReference>
<proteinExistence type="inferred from homology"/>
<dbReference type="CDD" id="cd06927">
    <property type="entry name" value="RNAP_L"/>
    <property type="match status" value="1"/>
</dbReference>
<dbReference type="HAMAP" id="MF_00261">
    <property type="entry name" value="RNApol_arch_Rpo11"/>
    <property type="match status" value="1"/>
</dbReference>
<dbReference type="Pfam" id="PF13656">
    <property type="entry name" value="RNA_pol_L_2"/>
    <property type="match status" value="1"/>
</dbReference>
<comment type="function">
    <text evidence="4">DNA-dependent RNA polymerase (RNAP) catalyzes the transcription of DNA into RNA using the four ribonucleoside triphosphates as substrates.</text>
</comment>
<dbReference type="GO" id="GO:0046983">
    <property type="term" value="F:protein dimerization activity"/>
    <property type="evidence" value="ECO:0007669"/>
    <property type="project" value="InterPro"/>
</dbReference>
<dbReference type="GeneID" id="10152721"/>
<protein>
    <recommendedName>
        <fullName evidence="4">DNA-directed RNA polymerase subunit Rpo11</fullName>
        <ecNumber evidence="4">2.7.7.6</ecNumber>
    </recommendedName>
    <alternativeName>
        <fullName evidence="4">DNA-directed RNA polymerase subunit L</fullName>
    </alternativeName>
</protein>
<dbReference type="GO" id="GO:0006351">
    <property type="term" value="P:DNA-templated transcription"/>
    <property type="evidence" value="ECO:0007669"/>
    <property type="project" value="UniProtKB-UniRule"/>
</dbReference>
<dbReference type="InterPro" id="IPR009025">
    <property type="entry name" value="RBP11-like_dimer"/>
</dbReference>
<dbReference type="EC" id="2.7.7.6" evidence="4"/>
<dbReference type="OrthoDB" id="24205at2157"/>
<keyword evidence="4" id="KW-0808">Transferase</keyword>
<feature type="domain" description="DNA-directed RNA polymerase RBP11-like dimerisation" evidence="5">
    <location>
        <begin position="13"/>
        <end position="84"/>
    </location>
</feature>
<dbReference type="STRING" id="765177.Desmu_0041"/>
<organism evidence="6 7">
    <name type="scientific">Desulfurococcus mucosus (strain ATCC 35584 / DSM 2162 / JCM 9187 / O7/1)</name>
    <dbReference type="NCBI Taxonomy" id="765177"/>
    <lineage>
        <taxon>Archaea</taxon>
        <taxon>Thermoproteota</taxon>
        <taxon>Thermoprotei</taxon>
        <taxon>Desulfurococcales</taxon>
        <taxon>Desulfurococcaceae</taxon>
        <taxon>Desulfurococcus</taxon>
    </lineage>
</organism>
<evidence type="ECO:0000256" key="1">
    <source>
        <dbReference type="ARBA" id="ARBA00022478"/>
    </source>
</evidence>
<keyword evidence="1 4" id="KW-0240">DNA-directed RNA polymerase</keyword>
<dbReference type="HOGENOM" id="CLU_090381_5_3_2"/>
<evidence type="ECO:0000256" key="2">
    <source>
        <dbReference type="ARBA" id="ARBA00023163"/>
    </source>
</evidence>
<keyword evidence="7" id="KW-1185">Reference proteome</keyword>
<evidence type="ECO:0000259" key="5">
    <source>
        <dbReference type="Pfam" id="PF13656"/>
    </source>
</evidence>
<dbReference type="GO" id="GO:0005737">
    <property type="term" value="C:cytoplasm"/>
    <property type="evidence" value="ECO:0007669"/>
    <property type="project" value="UniProtKB-SubCell"/>
</dbReference>
<dbReference type="InterPro" id="IPR036603">
    <property type="entry name" value="RBP11-like"/>
</dbReference>
<dbReference type="KEGG" id="dmu:Desmu_0041"/>
<comment type="subunit">
    <text evidence="4">Part of the RNA polymerase complex.</text>
</comment>
<accession>E8RAF0</accession>
<dbReference type="EMBL" id="CP002363">
    <property type="protein sequence ID" value="ADV64360.1"/>
    <property type="molecule type" value="Genomic_DNA"/>
</dbReference>
<gene>
    <name evidence="4" type="primary">rpo11</name>
    <name evidence="4" type="synonym">rpoL</name>
    <name evidence="6" type="ordered locus">Desmu_0041</name>
</gene>
<dbReference type="Proteomes" id="UP000001068">
    <property type="component" value="Chromosome"/>
</dbReference>
<reference evidence="6 7" key="2">
    <citation type="journal article" date="2011" name="Stand. Genomic Sci.">
        <title>Complete genome sequence of Desulfurococcus mucosus type strain (O7/1).</title>
        <authorList>
            <person name="Wirth R."/>
            <person name="Chertkov O."/>
            <person name="Held B."/>
            <person name="Lapidus A."/>
            <person name="Nolan M."/>
            <person name="Lucas S."/>
            <person name="Hammon N."/>
            <person name="Deshpande S."/>
            <person name="Cheng J.F."/>
            <person name="Tapia R."/>
            <person name="Han C."/>
            <person name="Goodwin L."/>
            <person name="Pitluck S."/>
            <person name="Liolios K."/>
            <person name="Ioanna P."/>
            <person name="Ivanova N."/>
            <person name="Mavromatis K."/>
            <person name="Mikhailova N."/>
            <person name="Pati A."/>
            <person name="Chen A."/>
            <person name="Palaniappan K."/>
            <person name="Land M."/>
            <person name="Hauser L."/>
            <person name="Chang Y.J."/>
            <person name="Jeffries C.D."/>
            <person name="Bilek Y."/>
            <person name="Hader T."/>
            <person name="Rohde M."/>
            <person name="Spring S."/>
            <person name="Sikorski J."/>
            <person name="Goker M."/>
            <person name="Woyke T."/>
            <person name="Bristow J."/>
            <person name="Eisen J.A."/>
            <person name="Markowitz V."/>
            <person name="Hugenholtz P."/>
            <person name="Kyrpides N.C."/>
            <person name="Klenk H.P."/>
        </authorList>
    </citation>
    <scope>NUCLEOTIDE SEQUENCE [LARGE SCALE GENOMIC DNA]</scope>
    <source>
        <strain evidence="7">ATCC 35584 / DSM 2162 / JCM 9187 / O7/1</strain>
    </source>
</reference>
<dbReference type="Gene3D" id="3.30.1360.10">
    <property type="entry name" value="RNA polymerase, RBP11-like subunit"/>
    <property type="match status" value="1"/>
</dbReference>
<evidence type="ECO:0000256" key="4">
    <source>
        <dbReference type="HAMAP-Rule" id="MF_00261"/>
    </source>
</evidence>
<comment type="catalytic activity">
    <reaction evidence="4">
        <text>RNA(n) + a ribonucleoside 5'-triphosphate = RNA(n+1) + diphosphate</text>
        <dbReference type="Rhea" id="RHEA:21248"/>
        <dbReference type="Rhea" id="RHEA-COMP:14527"/>
        <dbReference type="Rhea" id="RHEA-COMP:17342"/>
        <dbReference type="ChEBI" id="CHEBI:33019"/>
        <dbReference type="ChEBI" id="CHEBI:61557"/>
        <dbReference type="ChEBI" id="CHEBI:140395"/>
        <dbReference type="EC" id="2.7.7.6"/>
    </reaction>
</comment>
<dbReference type="PANTHER" id="PTHR13946:SF28">
    <property type="entry name" value="DNA-DIRECTED RNA POLYMERASES I AND III SUBUNIT RPAC2"/>
    <property type="match status" value="1"/>
</dbReference>
<keyword evidence="2 4" id="KW-0804">Transcription</keyword>
<dbReference type="RefSeq" id="WP_013561582.1">
    <property type="nucleotide sequence ID" value="NC_014961.1"/>
</dbReference>
<dbReference type="AlphaFoldDB" id="E8RAF0"/>
<sequence length="93" mass="10662">MEVRVVSRSERELVVEVHGEDHTLGNLLAKEAIRHPGVEYSMYRVPHPLKNMFEFTIIVKPGYSVDSVLKEIVEGLKKTLSEFRGLVEEKIVE</sequence>
<dbReference type="NCBIfam" id="NF002238">
    <property type="entry name" value="PRK01146.2-2"/>
    <property type="match status" value="1"/>
</dbReference>
<comment type="subcellular location">
    <subcellularLocation>
        <location evidence="4">Cytoplasm</location>
    </subcellularLocation>
</comment>
<dbReference type="InterPro" id="IPR022905">
    <property type="entry name" value="Rpo11-like"/>
</dbReference>
<evidence type="ECO:0000313" key="6">
    <source>
        <dbReference type="EMBL" id="ADV64360.1"/>
    </source>
</evidence>
<dbReference type="eggNOG" id="arCOG04111">
    <property type="taxonomic scope" value="Archaea"/>
</dbReference>
<keyword evidence="4" id="KW-0963">Cytoplasm</keyword>
<dbReference type="InterPro" id="IPR008193">
    <property type="entry name" value="RNA_pol_Rpb11_13-16kDa_CS"/>
</dbReference>
<dbReference type="PROSITE" id="PS01154">
    <property type="entry name" value="RNA_POL_L_13KD"/>
    <property type="match status" value="1"/>
</dbReference>
<name>E8RAF0_DESM0</name>
<keyword evidence="4" id="KW-0548">Nucleotidyltransferase</keyword>
<comment type="similarity">
    <text evidence="3 4">Belongs to the archaeal Rpo11/eukaryotic RPB11/RPC19 RNA polymerase subunit family.</text>
</comment>
<evidence type="ECO:0000256" key="3">
    <source>
        <dbReference type="ARBA" id="ARBA00025751"/>
    </source>
</evidence>
<dbReference type="GO" id="GO:0003677">
    <property type="term" value="F:DNA binding"/>
    <property type="evidence" value="ECO:0007669"/>
    <property type="project" value="InterPro"/>
</dbReference>
<dbReference type="GO" id="GO:0000428">
    <property type="term" value="C:DNA-directed RNA polymerase complex"/>
    <property type="evidence" value="ECO:0007669"/>
    <property type="project" value="UniProtKB-KW"/>
</dbReference>
<evidence type="ECO:0000313" key="7">
    <source>
        <dbReference type="Proteomes" id="UP000001068"/>
    </source>
</evidence>
<dbReference type="GO" id="GO:0003899">
    <property type="term" value="F:DNA-directed RNA polymerase activity"/>
    <property type="evidence" value="ECO:0007669"/>
    <property type="project" value="UniProtKB-UniRule"/>
</dbReference>
<reference evidence="7" key="1">
    <citation type="submission" date="2010-11" db="EMBL/GenBank/DDBJ databases">
        <title>The complete genome of Desulfurococcus mucosus DSM 2162.</title>
        <authorList>
            <consortium name="US DOE Joint Genome Institute (JGI-PGF)"/>
            <person name="Lucas S."/>
            <person name="Copeland A."/>
            <person name="Lapidus A."/>
            <person name="Bruce D."/>
            <person name="Goodwin L."/>
            <person name="Pitluck S."/>
            <person name="Kyrpides N."/>
            <person name="Mavromatis K."/>
            <person name="Pagani I."/>
            <person name="Ivanova N."/>
            <person name="Ovchinnikova G."/>
            <person name="Chertkov O."/>
            <person name="Held B."/>
            <person name="Brettin T."/>
            <person name="Detter J.C."/>
            <person name="Tapia R."/>
            <person name="Han C."/>
            <person name="Land M."/>
            <person name="Hauser L."/>
            <person name="Markowitz V."/>
            <person name="Cheng J.-F."/>
            <person name="Hugenholtz P."/>
            <person name="Woyke T."/>
            <person name="Wu D."/>
            <person name="Wirth R."/>
            <person name="Bilek Y."/>
            <person name="Hader T."/>
            <person name="Klenk H.-P."/>
            <person name="Eisen J.A."/>
        </authorList>
    </citation>
    <scope>NUCLEOTIDE SEQUENCE [LARGE SCALE GENOMIC DNA]</scope>
    <source>
        <strain evidence="7">ATCC 35584 / DSM 2162 / JCM 9187 / O7/1</strain>
    </source>
</reference>
<dbReference type="SUPFAM" id="SSF55257">
    <property type="entry name" value="RBP11-like subunits of RNA polymerase"/>
    <property type="match status" value="1"/>
</dbReference>